<dbReference type="Pfam" id="PF00175">
    <property type="entry name" value="NAD_binding_1"/>
    <property type="match status" value="1"/>
</dbReference>
<dbReference type="PROSITE" id="PS51384">
    <property type="entry name" value="FAD_FR"/>
    <property type="match status" value="1"/>
</dbReference>
<dbReference type="InterPro" id="IPR006058">
    <property type="entry name" value="2Fe2S_fd_BS"/>
</dbReference>
<sequence>MSTQALQKKPAVHTVRLEPVGLEMEVEEGETILDAAFRQGVSLMHGCKEGQCSACKCLLIDGDVEMLKYSTFALSDPERDSNHILLCRTVAYSDVEVELLNYDEDLLARSIPVKDIAGRLAAVETLTHDIVAIAVTLDQPMKFWAGQYVDITLPGHGITRSFSMANPPGANPPGGPARLEFIIKKYPQGAFSGALDDGLAVGEPVMVRGPYGTCFRREEREGPMILVGGGSGMAPLLSILHDQAASGETRPVRFFYGARTRRDLFHLELFEAFARAMPDFAFIPALSHAGDEDGWTGETGFVHEVLRRHLAAMPDVEQADVYSCGPPPMIDAVLPVLQMAGVDSARIHFDKFTPATR</sequence>
<evidence type="ECO:0000256" key="4">
    <source>
        <dbReference type="ARBA" id="ARBA00023004"/>
    </source>
</evidence>
<evidence type="ECO:0000259" key="5">
    <source>
        <dbReference type="PROSITE" id="PS51085"/>
    </source>
</evidence>
<dbReference type="EMBL" id="JABFDB010000009">
    <property type="protein sequence ID" value="NYZ20831.1"/>
    <property type="molecule type" value="Genomic_DNA"/>
</dbReference>
<dbReference type="PANTHER" id="PTHR43644:SF1">
    <property type="entry name" value="NAD(P)H-FLAVIN REDUCTASE"/>
    <property type="match status" value="1"/>
</dbReference>
<dbReference type="InterPro" id="IPR017927">
    <property type="entry name" value="FAD-bd_FR_type"/>
</dbReference>
<dbReference type="RefSeq" id="WP_180282609.1">
    <property type="nucleotide sequence ID" value="NZ_JABFDB010000009.1"/>
</dbReference>
<name>A0ABX2T932_9PROT</name>
<dbReference type="PROSITE" id="PS00197">
    <property type="entry name" value="2FE2S_FER_1"/>
    <property type="match status" value="1"/>
</dbReference>
<dbReference type="InterPro" id="IPR017938">
    <property type="entry name" value="Riboflavin_synthase-like_b-brl"/>
</dbReference>
<dbReference type="SUPFAM" id="SSF63380">
    <property type="entry name" value="Riboflavin synthase domain-like"/>
    <property type="match status" value="1"/>
</dbReference>
<accession>A0ABX2T932</accession>
<dbReference type="PANTHER" id="PTHR43644">
    <property type="entry name" value="NA(+)-TRANSLOCATING NADH-QUINONE REDUCTASE SUBUNIT"/>
    <property type="match status" value="1"/>
</dbReference>
<keyword evidence="8" id="KW-1185">Reference proteome</keyword>
<dbReference type="InterPro" id="IPR012675">
    <property type="entry name" value="Beta-grasp_dom_sf"/>
</dbReference>
<dbReference type="Proteomes" id="UP000584642">
    <property type="component" value="Unassembled WGS sequence"/>
</dbReference>
<feature type="domain" description="2Fe-2S ferredoxin-type" evidence="5">
    <location>
        <begin position="13"/>
        <end position="103"/>
    </location>
</feature>
<feature type="domain" description="FAD-binding FR-type" evidence="6">
    <location>
        <begin position="113"/>
        <end position="217"/>
    </location>
</feature>
<evidence type="ECO:0000256" key="3">
    <source>
        <dbReference type="ARBA" id="ARBA00022827"/>
    </source>
</evidence>
<dbReference type="InterPro" id="IPR039261">
    <property type="entry name" value="FNR_nucleotide-bd"/>
</dbReference>
<dbReference type="CDD" id="cd00207">
    <property type="entry name" value="fer2"/>
    <property type="match status" value="1"/>
</dbReference>
<keyword evidence="4" id="KW-0408">Iron</keyword>
<evidence type="ECO:0000313" key="8">
    <source>
        <dbReference type="Proteomes" id="UP000584642"/>
    </source>
</evidence>
<dbReference type="SUPFAM" id="SSF54292">
    <property type="entry name" value="2Fe-2S ferredoxin-like"/>
    <property type="match status" value="1"/>
</dbReference>
<keyword evidence="1" id="KW-0813">Transport</keyword>
<dbReference type="InterPro" id="IPR001041">
    <property type="entry name" value="2Fe-2S_ferredoxin-type"/>
</dbReference>
<dbReference type="Gene3D" id="2.40.30.10">
    <property type="entry name" value="Translation factors"/>
    <property type="match status" value="1"/>
</dbReference>
<evidence type="ECO:0000313" key="7">
    <source>
        <dbReference type="EMBL" id="NYZ20831.1"/>
    </source>
</evidence>
<evidence type="ECO:0000256" key="2">
    <source>
        <dbReference type="ARBA" id="ARBA00022630"/>
    </source>
</evidence>
<dbReference type="SUPFAM" id="SSF52343">
    <property type="entry name" value="Ferredoxin reductase-like, C-terminal NADP-linked domain"/>
    <property type="match status" value="1"/>
</dbReference>
<reference evidence="7 8" key="1">
    <citation type="submission" date="2020-05" db="EMBL/GenBank/DDBJ databases">
        <title>Azospirillum oleiclasticum sp. nov, a nitrogen-fixing and heavy crude oil-emulsifying bacterium isolated from the crude oil of Yumen Oilfield.</title>
        <authorList>
            <person name="Wu D."/>
            <person name="Cai M."/>
            <person name="Zhang X."/>
        </authorList>
    </citation>
    <scope>NUCLEOTIDE SEQUENCE [LARGE SCALE GENOMIC DNA]</scope>
    <source>
        <strain evidence="7 8">ROY-1-1-2</strain>
    </source>
</reference>
<dbReference type="InterPro" id="IPR036010">
    <property type="entry name" value="2Fe-2S_ferredoxin-like_sf"/>
</dbReference>
<dbReference type="Gene3D" id="3.40.50.80">
    <property type="entry name" value="Nucleotide-binding domain of ferredoxin-NADP reductase (FNR) module"/>
    <property type="match status" value="1"/>
</dbReference>
<evidence type="ECO:0000256" key="1">
    <source>
        <dbReference type="ARBA" id="ARBA00022448"/>
    </source>
</evidence>
<dbReference type="Pfam" id="PF00970">
    <property type="entry name" value="FAD_binding_6"/>
    <property type="match status" value="1"/>
</dbReference>
<gene>
    <name evidence="7" type="ORF">HND93_14045</name>
</gene>
<dbReference type="Pfam" id="PF00111">
    <property type="entry name" value="Fer2"/>
    <property type="match status" value="1"/>
</dbReference>
<proteinExistence type="predicted"/>
<dbReference type="PROSITE" id="PS51085">
    <property type="entry name" value="2FE2S_FER_2"/>
    <property type="match status" value="1"/>
</dbReference>
<organism evidence="7 8">
    <name type="scientific">Azospirillum oleiclasticum</name>
    <dbReference type="NCBI Taxonomy" id="2735135"/>
    <lineage>
        <taxon>Bacteria</taxon>
        <taxon>Pseudomonadati</taxon>
        <taxon>Pseudomonadota</taxon>
        <taxon>Alphaproteobacteria</taxon>
        <taxon>Rhodospirillales</taxon>
        <taxon>Azospirillaceae</taxon>
        <taxon>Azospirillum</taxon>
    </lineage>
</organism>
<dbReference type="CDD" id="cd06212">
    <property type="entry name" value="monooxygenase_like"/>
    <property type="match status" value="1"/>
</dbReference>
<dbReference type="PRINTS" id="PR00410">
    <property type="entry name" value="PHEHYDRXLASE"/>
</dbReference>
<keyword evidence="2" id="KW-0285">Flavoprotein</keyword>
<dbReference type="InterPro" id="IPR001433">
    <property type="entry name" value="OxRdtase_FAD/NAD-bd"/>
</dbReference>
<dbReference type="InterPro" id="IPR008333">
    <property type="entry name" value="Cbr1-like_FAD-bd_dom"/>
</dbReference>
<comment type="caution">
    <text evidence="7">The sequence shown here is derived from an EMBL/GenBank/DDBJ whole genome shotgun (WGS) entry which is preliminary data.</text>
</comment>
<keyword evidence="3" id="KW-0274">FAD</keyword>
<evidence type="ECO:0000259" key="6">
    <source>
        <dbReference type="PROSITE" id="PS51384"/>
    </source>
</evidence>
<dbReference type="Gene3D" id="3.10.20.30">
    <property type="match status" value="1"/>
</dbReference>
<protein>
    <submittedName>
        <fullName evidence="7">2Fe-2S iron-sulfur cluster binding domain-containing protein</fullName>
    </submittedName>
</protein>